<dbReference type="CDD" id="cd00093">
    <property type="entry name" value="HTH_XRE"/>
    <property type="match status" value="1"/>
</dbReference>
<dbReference type="KEGG" id="ptaw:DW352_01010"/>
<gene>
    <name evidence="2" type="ORF">DW352_01010</name>
</gene>
<name>A0A345ZQM3_9HYPH</name>
<dbReference type="InterPro" id="IPR001387">
    <property type="entry name" value="Cro/C1-type_HTH"/>
</dbReference>
<sequence>MIKFSTLHKKWMKDPEYRKEYDALEEEFALIEARARAGLSQAELAKRMKTTQSVIARLESGRTKPSTRTLQRFAAATGHRLKISFEPVEKSRKRVGK</sequence>
<keyword evidence="3" id="KW-1185">Reference proteome</keyword>
<evidence type="ECO:0000313" key="3">
    <source>
        <dbReference type="Proteomes" id="UP000254889"/>
    </source>
</evidence>
<dbReference type="RefSeq" id="WP_115687696.1">
    <property type="nucleotide sequence ID" value="NZ_CP031417.1"/>
</dbReference>
<dbReference type="SUPFAM" id="SSF47413">
    <property type="entry name" value="lambda repressor-like DNA-binding domains"/>
    <property type="match status" value="1"/>
</dbReference>
<protein>
    <submittedName>
        <fullName evidence="2">XRE family transcriptional regulator</fullName>
    </submittedName>
</protein>
<dbReference type="EMBL" id="CP031417">
    <property type="protein sequence ID" value="AXK79220.1"/>
    <property type="molecule type" value="Genomic_DNA"/>
</dbReference>
<dbReference type="InterPro" id="IPR010982">
    <property type="entry name" value="Lambda_DNA-bd_dom_sf"/>
</dbReference>
<organism evidence="2 3">
    <name type="scientific">Pseudolabrys taiwanensis</name>
    <dbReference type="NCBI Taxonomy" id="331696"/>
    <lineage>
        <taxon>Bacteria</taxon>
        <taxon>Pseudomonadati</taxon>
        <taxon>Pseudomonadota</taxon>
        <taxon>Alphaproteobacteria</taxon>
        <taxon>Hyphomicrobiales</taxon>
        <taxon>Xanthobacteraceae</taxon>
        <taxon>Pseudolabrys</taxon>
    </lineage>
</organism>
<reference evidence="2 3" key="1">
    <citation type="submission" date="2018-07" db="EMBL/GenBank/DDBJ databases">
        <authorList>
            <person name="Quirk P.G."/>
            <person name="Krulwich T.A."/>
        </authorList>
    </citation>
    <scope>NUCLEOTIDE SEQUENCE [LARGE SCALE GENOMIC DNA]</scope>
    <source>
        <strain evidence="2 3">CC-BB4</strain>
    </source>
</reference>
<dbReference type="Pfam" id="PF01381">
    <property type="entry name" value="HTH_3"/>
    <property type="match status" value="1"/>
</dbReference>
<feature type="domain" description="HTH cro/C1-type" evidence="1">
    <location>
        <begin position="30"/>
        <end position="84"/>
    </location>
</feature>
<dbReference type="OrthoDB" id="9792093at2"/>
<dbReference type="PROSITE" id="PS50943">
    <property type="entry name" value="HTH_CROC1"/>
    <property type="match status" value="1"/>
</dbReference>
<proteinExistence type="predicted"/>
<dbReference type="AlphaFoldDB" id="A0A345ZQM3"/>
<evidence type="ECO:0000259" key="1">
    <source>
        <dbReference type="PROSITE" id="PS50943"/>
    </source>
</evidence>
<accession>A0A345ZQM3</accession>
<dbReference type="GO" id="GO:0003677">
    <property type="term" value="F:DNA binding"/>
    <property type="evidence" value="ECO:0007669"/>
    <property type="project" value="InterPro"/>
</dbReference>
<dbReference type="Proteomes" id="UP000254889">
    <property type="component" value="Chromosome"/>
</dbReference>
<dbReference type="SMART" id="SM00530">
    <property type="entry name" value="HTH_XRE"/>
    <property type="match status" value="1"/>
</dbReference>
<evidence type="ECO:0000313" key="2">
    <source>
        <dbReference type="EMBL" id="AXK79220.1"/>
    </source>
</evidence>
<dbReference type="Gene3D" id="1.10.260.40">
    <property type="entry name" value="lambda repressor-like DNA-binding domains"/>
    <property type="match status" value="1"/>
</dbReference>